<accession>A0A939GHM9</accession>
<reference evidence="3" key="1">
    <citation type="submission" date="2021-03" db="EMBL/GenBank/DDBJ databases">
        <title>Fibrella sp. HMF5335 genome sequencing and assembly.</title>
        <authorList>
            <person name="Kang H."/>
            <person name="Kim H."/>
            <person name="Bae S."/>
            <person name="Joh K."/>
        </authorList>
    </citation>
    <scope>NUCLEOTIDE SEQUENCE</scope>
    <source>
        <strain evidence="3">HMF5335</strain>
    </source>
</reference>
<keyword evidence="1" id="KW-0732">Signal</keyword>
<dbReference type="Pfam" id="PF17131">
    <property type="entry name" value="LolA_like"/>
    <property type="match status" value="1"/>
</dbReference>
<evidence type="ECO:0000313" key="3">
    <source>
        <dbReference type="EMBL" id="MBO0939342.1"/>
    </source>
</evidence>
<dbReference type="Gene3D" id="2.50.20.10">
    <property type="entry name" value="Lipoprotein localisation LolA/LolB/LppX"/>
    <property type="match status" value="1"/>
</dbReference>
<sequence>MRYTLLTVWLVGSLFPVTLPAQSLSPSQLVARAYDNQNGAASMTTVSMQVIRPTWTRAMSFTSWSKNRDLGLMRITAPAKDKGVAFLKIKSEGWNWLPTIERVVKISPAQMAQSWMGSDFTNEDVLKEASIINDYTHTLLGEEPVDGVVCYRIEAIPKPNAPVVWGKVLLWIGKADIIQRKAEYRDEDGALVNTLFYRNVRPLGGRTIPTTWEMVPARKTGQKSVVTIHSADFSARQPDSFFSQQTLRVSQKHEPTS</sequence>
<evidence type="ECO:0000313" key="4">
    <source>
        <dbReference type="Proteomes" id="UP000664034"/>
    </source>
</evidence>
<proteinExistence type="predicted"/>
<protein>
    <submittedName>
        <fullName evidence="3">Outer membrane lipoprotein-sorting protein</fullName>
    </submittedName>
</protein>
<dbReference type="AlphaFoldDB" id="A0A939GHM9"/>
<keyword evidence="4" id="KW-1185">Reference proteome</keyword>
<organism evidence="3 4">
    <name type="scientific">Fibrella rubiginis</name>
    <dbReference type="NCBI Taxonomy" id="2817060"/>
    <lineage>
        <taxon>Bacteria</taxon>
        <taxon>Pseudomonadati</taxon>
        <taxon>Bacteroidota</taxon>
        <taxon>Cytophagia</taxon>
        <taxon>Cytophagales</taxon>
        <taxon>Spirosomataceae</taxon>
        <taxon>Fibrella</taxon>
    </lineage>
</organism>
<dbReference type="Proteomes" id="UP000664034">
    <property type="component" value="Unassembled WGS sequence"/>
</dbReference>
<gene>
    <name evidence="3" type="ORF">J2I47_22505</name>
</gene>
<name>A0A939GHM9_9BACT</name>
<keyword evidence="3" id="KW-0449">Lipoprotein</keyword>
<dbReference type="RefSeq" id="WP_207366864.1">
    <property type="nucleotide sequence ID" value="NZ_JAFMYV010000013.1"/>
</dbReference>
<feature type="domain" description="Uncharacterized protein TP-0789" evidence="2">
    <location>
        <begin position="70"/>
        <end position="248"/>
    </location>
</feature>
<dbReference type="EMBL" id="JAFMYV010000013">
    <property type="protein sequence ID" value="MBO0939342.1"/>
    <property type="molecule type" value="Genomic_DNA"/>
</dbReference>
<feature type="chain" id="PRO_5037534468" evidence="1">
    <location>
        <begin position="22"/>
        <end position="257"/>
    </location>
</feature>
<comment type="caution">
    <text evidence="3">The sequence shown here is derived from an EMBL/GenBank/DDBJ whole genome shotgun (WGS) entry which is preliminary data.</text>
</comment>
<feature type="signal peptide" evidence="1">
    <location>
        <begin position="1"/>
        <end position="21"/>
    </location>
</feature>
<evidence type="ECO:0000256" key="1">
    <source>
        <dbReference type="SAM" id="SignalP"/>
    </source>
</evidence>
<dbReference type="CDD" id="cd16329">
    <property type="entry name" value="LolA_like"/>
    <property type="match status" value="1"/>
</dbReference>
<evidence type="ECO:0000259" key="2">
    <source>
        <dbReference type="Pfam" id="PF17131"/>
    </source>
</evidence>
<dbReference type="InterPro" id="IPR033399">
    <property type="entry name" value="TP_0789-like"/>
</dbReference>